<gene>
    <name evidence="1" type="ORF">L3Q82_022713</name>
</gene>
<feature type="non-terminal residue" evidence="1">
    <location>
        <position position="1"/>
    </location>
</feature>
<evidence type="ECO:0000313" key="1">
    <source>
        <dbReference type="EMBL" id="KAI3372665.1"/>
    </source>
</evidence>
<accession>A0ACB8WXE4</accession>
<comment type="caution">
    <text evidence="1">The sequence shown here is derived from an EMBL/GenBank/DDBJ whole genome shotgun (WGS) entry which is preliminary data.</text>
</comment>
<proteinExistence type="predicted"/>
<name>A0ACB8WXE4_9TELE</name>
<organism evidence="1 2">
    <name type="scientific">Scortum barcoo</name>
    <name type="common">barcoo grunter</name>
    <dbReference type="NCBI Taxonomy" id="214431"/>
    <lineage>
        <taxon>Eukaryota</taxon>
        <taxon>Metazoa</taxon>
        <taxon>Chordata</taxon>
        <taxon>Craniata</taxon>
        <taxon>Vertebrata</taxon>
        <taxon>Euteleostomi</taxon>
        <taxon>Actinopterygii</taxon>
        <taxon>Neopterygii</taxon>
        <taxon>Teleostei</taxon>
        <taxon>Neoteleostei</taxon>
        <taxon>Acanthomorphata</taxon>
        <taxon>Eupercaria</taxon>
        <taxon>Centrarchiformes</taxon>
        <taxon>Terapontoidei</taxon>
        <taxon>Terapontidae</taxon>
        <taxon>Scortum</taxon>
    </lineage>
</organism>
<reference evidence="1" key="1">
    <citation type="submission" date="2022-04" db="EMBL/GenBank/DDBJ databases">
        <title>Jade perch genome.</title>
        <authorList>
            <person name="Chao B."/>
        </authorList>
    </citation>
    <scope>NUCLEOTIDE SEQUENCE</scope>
    <source>
        <strain evidence="1">CB-2022</strain>
    </source>
</reference>
<dbReference type="Proteomes" id="UP000831701">
    <property type="component" value="Chromosome 5"/>
</dbReference>
<keyword evidence="2" id="KW-1185">Reference proteome</keyword>
<protein>
    <submittedName>
        <fullName evidence="1">Uncharacterized protein</fullName>
    </submittedName>
</protein>
<sequence>LLCTAAADRCLSSPCNNGATCLDHLGDYVCLCPKGPVWYMGKHCEELYDACLMASCTNCTSKLGTGEFTCHCPDGFTGLNCTQDVDECQSNPCQGIRPHCVNGVNGYSCHCPLGLGGEDCQDNVTTCSEETCQNGGTCMDIPDIGSQCHCAAGYQGKNCEVNTDECQSEPCQNGAICKDGVNTYQCFCVPGFQGYHCDLDINECASRPCQHNGTCMDEVDHYICDCAPGFKGINCEVEIDECEVHPCQNGATCRDHIATYMCECMAGFQGQDCEVNIDECASMPCLNEGKCMDGVNSYECECEGTGFVGDHCEEDIPECASDPCQHGATCLEGINKYKCLCWPGYKGENCQVDIDECVQHPCENGGKCFQRSDILNYGTLPELSKANFTYEEAAGFICQCLPGFTGDNCSVNVDECESAPCQNGGSCQDLVNAYQCLCPDGFTERDSEVLVITQAKVTEVVRKLLGGKAPGVDEIHPEYLKSLDVVGLSWLTCLCKHCMEVGDSTSGVANRGGVVVPLLKSVHCEVDINECDSNPCQNGATCEDAANSYRCNCPVPEPGQEPWGGWDCDVRLIRLYTCLCPPGWTGERCNTSTTFSFNSEGYVHVQLPVSKNRTKRETKDHNHGIHMQLRFKSTIPDMLLYYRGTMERFVSLEIVRGSLQARVKSGKVLQVFYPGPVNNGKWHQVTVTMDERLVMVVKGAGCEEECQVKNEGYNHLIFLQPSSFQQLYVGGAPQEYLAHTSSERGFIGCMEDLQVDHKLLLPQDLIREENQGLEIGCTKKDWCQDDPCMHRGQCVDMWVHASCECHRPYYGKGCEKEYSSWTFGHENTTSYATFNISETHGDNFTISFFMRSLKHNGLLMQLRREGKSYLTVYLKEGTVAIYSPHTTLLSEAKFVTDGNNNLVTVKVRYGHVVFPKEGNHRSLGNVSVEAGDVVYVGGLPAGRNVYAWGGNFKGCLQDIRLDHKHLTYEDLPEGEDVYQASTEENILPGCQSDDTCKDEPCFNGGQCQITWNDFKCDCSIKYSGRLCETRLWCVDKPCSDGVRCVDLQDGYECLTEAIFQDNALQYVANGSLLSPVTNITLDIRTRDTNGILLRATSRAEVFCLGLLNSSLLVKLDSGASSELLAFTSDRDIADGAWHQIQLTMVDPTQLASRWRLTVDGQRVGGSFGVGGNLNFLNNTNIWLAEKYTGCLGEVRVGGVYLPLINVPEAPQMSRFSRMSGHEPIRGCQGAPICDSQPCLNQGVCQDQFNEFNCSCSTGWEGELCETEINECSSGPCVYGTCRDVLADYQCDCEPGYTGKDCQDEVDNCLEFSCVNGGTCVETMGTHTCSCPPGYVGKRCQRTSRTVTSPGLALPGPHPGARPGVGARRRAPGGRVFAHGTRPGSARNGDVGPPSSRLTTRRKFHLISGLYVLDTRVKRGAELSTDHHLVVSWIRWQRRKLDRPGRPKRIVRVCWERLAEPSVREVFNSHLRKSFSQIPREAGDIESEWTMFSASIVDAGRFRSCGRKVSGAACRGGNSPNPVVDTGSQASLAARTVLEAKTRVWEEFGEAMEEDYRSASKRFWQTVRRLRRGKQYSANTVYSAGGELLTSTGDIVGRWKKYFEDLLNPTDLPSNEEAEAGVSEVDSSITQAEVTEVVRKLLSGKAPPGVDEIRPEYLKSLDVVGLSWLTRLCNIAWRLGTVPLAWQTGVVVPLFKKGDRRVCSNYRGITLLSLPGKVYANQGQDLQHVLERFAAECEAAGMRISTSKSEAMVLDRKRVACPLQVGGGEDPASSGGVQVSRGLVHEWRFPPVACDANTECFNGGVCIGGDSGGNCTCKPGYTGARCETEIDECEPNPCLNGATCLDRLNHFQCVCVPGFSGTLCESNKGEQKERVPWLVVTIPLTTLCALLAILAVFFLIMTARKKRQSEGTYSPSSQEVAGARLEMGSVLKVPPEERLI</sequence>
<evidence type="ECO:0000313" key="2">
    <source>
        <dbReference type="Proteomes" id="UP000831701"/>
    </source>
</evidence>
<dbReference type="EMBL" id="CM041535">
    <property type="protein sequence ID" value="KAI3372665.1"/>
    <property type="molecule type" value="Genomic_DNA"/>
</dbReference>